<accession>A0A9Q3JJS4</accession>
<evidence type="ECO:0000313" key="3">
    <source>
        <dbReference type="Proteomes" id="UP000765509"/>
    </source>
</evidence>
<comment type="caution">
    <text evidence="2">The sequence shown here is derived from an EMBL/GenBank/DDBJ whole genome shotgun (WGS) entry which is preliminary data.</text>
</comment>
<dbReference type="AlphaFoldDB" id="A0A9Q3JJS4"/>
<feature type="compositionally biased region" description="Polar residues" evidence="1">
    <location>
        <begin position="107"/>
        <end position="124"/>
    </location>
</feature>
<feature type="compositionally biased region" description="Basic and acidic residues" evidence="1">
    <location>
        <begin position="11"/>
        <end position="21"/>
    </location>
</feature>
<evidence type="ECO:0000256" key="1">
    <source>
        <dbReference type="SAM" id="MobiDB-lite"/>
    </source>
</evidence>
<sequence length="507" mass="59042">MEAAIQLNQMDVDKDKAKPDPEVASLPQERHIWRMPEFPSFPKKFITANTRIAEDHRDLRRLEPIVLQRKGQKDKELAEKSKSFIHRPEEGVGNDPSFGERRPSGVYQLQTSSISVQGQAQKTSEGTEKSQEQSRQRQRQSRLAQTLPTRVEDPQIGTFSSGQCLQYGQNSYGIHSQGAGKDEQDFSTQIIQEIQFVKTSINVEIGKIDSKLTKIQLVINDLKKNDRHYSEWYKSIIAKLDSITNTCDRIGRENAISARGIPRLEDSPTFSGEGEYNHIKLIRTIDMFQEYFHIPDEIIVGKLHSLFTTTAKKWCYKMRQDHGKNDWPWWKSEIFTKWANSYWRFKMENSFESAILNSEKDKPLTWFLKQKDRLSALHPDMSGSMINMKILRKCGGELEHAIKCRCIEPCSTEDYIYAMEDIITRTRICKTWTKNPMESRMTQRISREDKKPERKVLKCHKCGSTSNLANDCTKRLKSRKFKSLKRFIILKRKENLTMILQSLKIHQ</sequence>
<proteinExistence type="predicted"/>
<organism evidence="2 3">
    <name type="scientific">Austropuccinia psidii MF-1</name>
    <dbReference type="NCBI Taxonomy" id="1389203"/>
    <lineage>
        <taxon>Eukaryota</taxon>
        <taxon>Fungi</taxon>
        <taxon>Dikarya</taxon>
        <taxon>Basidiomycota</taxon>
        <taxon>Pucciniomycotina</taxon>
        <taxon>Pucciniomycetes</taxon>
        <taxon>Pucciniales</taxon>
        <taxon>Sphaerophragmiaceae</taxon>
        <taxon>Austropuccinia</taxon>
    </lineage>
</organism>
<feature type="region of interest" description="Disordered" evidence="1">
    <location>
        <begin position="54"/>
        <end position="152"/>
    </location>
</feature>
<protein>
    <submittedName>
        <fullName evidence="2">Uncharacterized protein</fullName>
    </submittedName>
</protein>
<feature type="compositionally biased region" description="Basic and acidic residues" evidence="1">
    <location>
        <begin position="54"/>
        <end position="63"/>
    </location>
</feature>
<dbReference type="EMBL" id="AVOT02075944">
    <property type="protein sequence ID" value="MBW0564533.1"/>
    <property type="molecule type" value="Genomic_DNA"/>
</dbReference>
<feature type="region of interest" description="Disordered" evidence="1">
    <location>
        <begin position="1"/>
        <end position="27"/>
    </location>
</feature>
<feature type="compositionally biased region" description="Basic and acidic residues" evidence="1">
    <location>
        <begin position="125"/>
        <end position="135"/>
    </location>
</feature>
<keyword evidence="3" id="KW-1185">Reference proteome</keyword>
<evidence type="ECO:0000313" key="2">
    <source>
        <dbReference type="EMBL" id="MBW0564533.1"/>
    </source>
</evidence>
<reference evidence="2" key="1">
    <citation type="submission" date="2021-03" db="EMBL/GenBank/DDBJ databases">
        <title>Draft genome sequence of rust myrtle Austropuccinia psidii MF-1, a brazilian biotype.</title>
        <authorList>
            <person name="Quecine M.C."/>
            <person name="Pachon D.M.R."/>
            <person name="Bonatelli M.L."/>
            <person name="Correr F.H."/>
            <person name="Franceschini L.M."/>
            <person name="Leite T.F."/>
            <person name="Margarido G.R.A."/>
            <person name="Almeida C.A."/>
            <person name="Ferrarezi J.A."/>
            <person name="Labate C.A."/>
        </authorList>
    </citation>
    <scope>NUCLEOTIDE SEQUENCE</scope>
    <source>
        <strain evidence="2">MF-1</strain>
    </source>
</reference>
<name>A0A9Q3JJS4_9BASI</name>
<gene>
    <name evidence="2" type="ORF">O181_104248</name>
</gene>
<dbReference type="Proteomes" id="UP000765509">
    <property type="component" value="Unassembled WGS sequence"/>
</dbReference>
<feature type="compositionally biased region" description="Basic and acidic residues" evidence="1">
    <location>
        <begin position="71"/>
        <end position="90"/>
    </location>
</feature>